<name>A0A6I6ITI1_9RHOB</name>
<proteinExistence type="predicted"/>
<sequence length="132" mass="13844">MIRSALAVLLTVLALAGCRADETVTAYGGADKIWHLQSLDGDAFQATATLTFPEPGQISGQAPCNSFTATQSAPYPWFTTGPVASTRRACPALKAETAFLTALSEMSLVEVLGDTMILSNDAGRQMVFKAAS</sequence>
<evidence type="ECO:0000259" key="2">
    <source>
        <dbReference type="Pfam" id="PF03724"/>
    </source>
</evidence>
<feature type="signal peptide" evidence="1">
    <location>
        <begin position="1"/>
        <end position="20"/>
    </location>
</feature>
<dbReference type="Pfam" id="PF03724">
    <property type="entry name" value="META"/>
    <property type="match status" value="1"/>
</dbReference>
<dbReference type="PROSITE" id="PS51257">
    <property type="entry name" value="PROKAR_LIPOPROTEIN"/>
    <property type="match status" value="1"/>
</dbReference>
<dbReference type="OrthoDB" id="7777568at2"/>
<dbReference type="InterPro" id="IPR038670">
    <property type="entry name" value="HslJ-like_sf"/>
</dbReference>
<dbReference type="EMBL" id="CP034348">
    <property type="protein sequence ID" value="QGX99394.1"/>
    <property type="molecule type" value="Genomic_DNA"/>
</dbReference>
<dbReference type="Proteomes" id="UP000428330">
    <property type="component" value="Chromosome"/>
</dbReference>
<evidence type="ECO:0000313" key="3">
    <source>
        <dbReference type="EMBL" id="QGX99394.1"/>
    </source>
</evidence>
<organism evidence="3 4">
    <name type="scientific">Roseovarius faecimaris</name>
    <dbReference type="NCBI Taxonomy" id="2494550"/>
    <lineage>
        <taxon>Bacteria</taxon>
        <taxon>Pseudomonadati</taxon>
        <taxon>Pseudomonadota</taxon>
        <taxon>Alphaproteobacteria</taxon>
        <taxon>Rhodobacterales</taxon>
        <taxon>Roseobacteraceae</taxon>
        <taxon>Roseovarius</taxon>
    </lineage>
</organism>
<keyword evidence="4" id="KW-1185">Reference proteome</keyword>
<feature type="domain" description="DUF306" evidence="2">
    <location>
        <begin position="31"/>
        <end position="128"/>
    </location>
</feature>
<evidence type="ECO:0000313" key="4">
    <source>
        <dbReference type="Proteomes" id="UP000428330"/>
    </source>
</evidence>
<accession>A0A6I6ITI1</accession>
<keyword evidence="1" id="KW-0732">Signal</keyword>
<reference evidence="4" key="1">
    <citation type="submission" date="2018-12" db="EMBL/GenBank/DDBJ databases">
        <title>Complete genome sequence of Roseovarius sp. MME-070.</title>
        <authorList>
            <person name="Nam Y.-D."/>
            <person name="Kang J."/>
            <person name="Chung W.-H."/>
            <person name="Park Y.S."/>
        </authorList>
    </citation>
    <scope>NUCLEOTIDE SEQUENCE [LARGE SCALE GENOMIC DNA]</scope>
    <source>
        <strain evidence="4">MME-070</strain>
    </source>
</reference>
<dbReference type="KEGG" id="rom:EI983_14430"/>
<dbReference type="AlphaFoldDB" id="A0A6I6ITI1"/>
<feature type="chain" id="PRO_5026193250" evidence="1">
    <location>
        <begin position="21"/>
        <end position="132"/>
    </location>
</feature>
<protein>
    <submittedName>
        <fullName evidence="3">META domain-containing protein</fullName>
    </submittedName>
</protein>
<dbReference type="Gene3D" id="2.40.128.270">
    <property type="match status" value="1"/>
</dbReference>
<dbReference type="RefSeq" id="WP_157708076.1">
    <property type="nucleotide sequence ID" value="NZ_CP034348.1"/>
</dbReference>
<dbReference type="InterPro" id="IPR053147">
    <property type="entry name" value="Hsp_HslJ-like"/>
</dbReference>
<dbReference type="PANTHER" id="PTHR35535">
    <property type="entry name" value="HEAT SHOCK PROTEIN HSLJ"/>
    <property type="match status" value="1"/>
</dbReference>
<evidence type="ECO:0000256" key="1">
    <source>
        <dbReference type="SAM" id="SignalP"/>
    </source>
</evidence>
<gene>
    <name evidence="3" type="ORF">EI983_14430</name>
</gene>
<dbReference type="PANTHER" id="PTHR35535:SF2">
    <property type="entry name" value="DUF306 DOMAIN-CONTAINING PROTEIN"/>
    <property type="match status" value="1"/>
</dbReference>
<dbReference type="InterPro" id="IPR005184">
    <property type="entry name" value="DUF306_Meta_HslJ"/>
</dbReference>